<organism evidence="2 3">
    <name type="scientific">Marasmius crinis-equi</name>
    <dbReference type="NCBI Taxonomy" id="585013"/>
    <lineage>
        <taxon>Eukaryota</taxon>
        <taxon>Fungi</taxon>
        <taxon>Dikarya</taxon>
        <taxon>Basidiomycota</taxon>
        <taxon>Agaricomycotina</taxon>
        <taxon>Agaricomycetes</taxon>
        <taxon>Agaricomycetidae</taxon>
        <taxon>Agaricales</taxon>
        <taxon>Marasmiineae</taxon>
        <taxon>Marasmiaceae</taxon>
        <taxon>Marasmius</taxon>
    </lineage>
</organism>
<feature type="compositionally biased region" description="Basic and acidic residues" evidence="1">
    <location>
        <begin position="381"/>
        <end position="392"/>
    </location>
</feature>
<feature type="compositionally biased region" description="Low complexity" evidence="1">
    <location>
        <begin position="168"/>
        <end position="177"/>
    </location>
</feature>
<name>A0ABR3EZE1_9AGAR</name>
<gene>
    <name evidence="2" type="ORF">V5O48_013689</name>
</gene>
<dbReference type="Proteomes" id="UP001465976">
    <property type="component" value="Unassembled WGS sequence"/>
</dbReference>
<proteinExistence type="predicted"/>
<sequence length="411" mass="45846">MSGQYELTETYDMKARYFADMFYQGGVRNTKPPNAPNVFNAFKSVMAHDRKEAGEVPLHLLELQAVLEDEYKDLNDVQKADYIKKYINIRDEDKREKLKRPSTKMKAAECAKGVKEIFGKSSEESETDREGLPAKTDPKTAKLSQKTSSKEASTKPAKPFVPRTSKISVVPESVPEPVQKPRKPRKNAKENSNAKPSDAPGDILWKAKCGCNHRIIQSGPVNPKNIVNRPPRPRPRRIVRREDMPAQATAEGNAAPEEHPDGMNEQPKMNVEPRSPSPTLAPPPTLAPSPTLVPVPESLADIVPHAPQPQPLDDAQRVLFDDCLIDPSLRDVEQNSSSPHEPSAVSTLPSTSRPPNSNAESMYDGQKTRKRTETEILQADLNEHPAPKDEKRRRVLSRRGDWTAPETFELA</sequence>
<reference evidence="2 3" key="1">
    <citation type="submission" date="2024-02" db="EMBL/GenBank/DDBJ databases">
        <title>A draft genome for the cacao thread blight pathogen Marasmius crinis-equi.</title>
        <authorList>
            <person name="Cohen S.P."/>
            <person name="Baruah I.K."/>
            <person name="Amoako-Attah I."/>
            <person name="Bukari Y."/>
            <person name="Meinhardt L.W."/>
            <person name="Bailey B.A."/>
        </authorList>
    </citation>
    <scope>NUCLEOTIDE SEQUENCE [LARGE SCALE GENOMIC DNA]</scope>
    <source>
        <strain evidence="2 3">GH-76</strain>
    </source>
</reference>
<comment type="caution">
    <text evidence="2">The sequence shown here is derived from an EMBL/GenBank/DDBJ whole genome shotgun (WGS) entry which is preliminary data.</text>
</comment>
<evidence type="ECO:0000313" key="3">
    <source>
        <dbReference type="Proteomes" id="UP001465976"/>
    </source>
</evidence>
<evidence type="ECO:0000256" key="1">
    <source>
        <dbReference type="SAM" id="MobiDB-lite"/>
    </source>
</evidence>
<keyword evidence="3" id="KW-1185">Reference proteome</keyword>
<dbReference type="EMBL" id="JBAHYK010001370">
    <property type="protein sequence ID" value="KAL0568300.1"/>
    <property type="molecule type" value="Genomic_DNA"/>
</dbReference>
<accession>A0ABR3EZE1</accession>
<feature type="compositionally biased region" description="Basic and acidic residues" evidence="1">
    <location>
        <begin position="119"/>
        <end position="140"/>
    </location>
</feature>
<evidence type="ECO:0000313" key="2">
    <source>
        <dbReference type="EMBL" id="KAL0568300.1"/>
    </source>
</evidence>
<protein>
    <recommendedName>
        <fullName evidence="4">HMG box domain-containing protein</fullName>
    </recommendedName>
</protein>
<feature type="compositionally biased region" description="Pro residues" evidence="1">
    <location>
        <begin position="275"/>
        <end position="293"/>
    </location>
</feature>
<feature type="region of interest" description="Disordered" evidence="1">
    <location>
        <begin position="119"/>
        <end position="411"/>
    </location>
</feature>
<feature type="compositionally biased region" description="Low complexity" evidence="1">
    <location>
        <begin position="220"/>
        <end position="229"/>
    </location>
</feature>
<evidence type="ECO:0008006" key="4">
    <source>
        <dbReference type="Google" id="ProtNLM"/>
    </source>
</evidence>
<feature type="compositionally biased region" description="Polar residues" evidence="1">
    <location>
        <begin position="334"/>
        <end position="360"/>
    </location>
</feature>